<dbReference type="Pfam" id="PF06833">
    <property type="entry name" value="MdcE"/>
    <property type="match status" value="1"/>
</dbReference>
<organism evidence="1 2">
    <name type="scientific">Hartmannibacter diazotrophicus</name>
    <dbReference type="NCBI Taxonomy" id="1482074"/>
    <lineage>
        <taxon>Bacteria</taxon>
        <taxon>Pseudomonadati</taxon>
        <taxon>Pseudomonadota</taxon>
        <taxon>Alphaproteobacteria</taxon>
        <taxon>Hyphomicrobiales</taxon>
        <taxon>Pleomorphomonadaceae</taxon>
        <taxon>Hartmannibacter</taxon>
    </lineage>
</organism>
<dbReference type="Gene3D" id="3.90.226.10">
    <property type="entry name" value="2-enoyl-CoA Hydratase, Chain A, domain 1"/>
    <property type="match status" value="1"/>
</dbReference>
<proteinExistence type="predicted"/>
<gene>
    <name evidence="1" type="ORF">HDIA_0494</name>
</gene>
<dbReference type="KEGG" id="hdi:HDIA_0494"/>
<dbReference type="OrthoDB" id="5984377at2"/>
<dbReference type="SUPFAM" id="SSF52096">
    <property type="entry name" value="ClpP/crotonase"/>
    <property type="match status" value="1"/>
</dbReference>
<protein>
    <submittedName>
        <fullName evidence="1">Malonate decarboxylase, gamma subunit</fullName>
    </submittedName>
</protein>
<evidence type="ECO:0000313" key="2">
    <source>
        <dbReference type="Proteomes" id="UP000223606"/>
    </source>
</evidence>
<reference evidence="2" key="1">
    <citation type="submission" date="2017-09" db="EMBL/GenBank/DDBJ databases">
        <title>Genome sequence of Nannocystis excedens DSM 71.</title>
        <authorList>
            <person name="Blom J."/>
        </authorList>
    </citation>
    <scope>NUCLEOTIDE SEQUENCE [LARGE SCALE GENOMIC DNA]</scope>
    <source>
        <strain evidence="2">type strain: E19</strain>
    </source>
</reference>
<dbReference type="AlphaFoldDB" id="A0A2C9D3I7"/>
<sequence length="241" mass="25707">MRRDEILSALFPGGWSITDRDDALMLGTGTMASGGTVHVVGIEQGKALGVDGAIILAGHVLRIVEEGGRDPLLVMIDTKGQRMSRRDEMLGLNEYLAHLAKTILLASRSGHPTIGLVHGKAAAGAFLATALATDLLLALPQAEPAVMDLPSIARVTKLPEDQLKRMARSTPIFAPGVDPMYGIGAIETILDLDGDLAAQFEEALGRVDGRDMRDETGLERGGRRLAAMISRKVIARVRDAR</sequence>
<dbReference type="RefSeq" id="WP_099554035.1">
    <property type="nucleotide sequence ID" value="NZ_LT960614.1"/>
</dbReference>
<accession>A0A2C9D3I7</accession>
<dbReference type="Proteomes" id="UP000223606">
    <property type="component" value="Chromosome 1"/>
</dbReference>
<dbReference type="EMBL" id="LT960614">
    <property type="protein sequence ID" value="SON54035.1"/>
    <property type="molecule type" value="Genomic_DNA"/>
</dbReference>
<evidence type="ECO:0000313" key="1">
    <source>
        <dbReference type="EMBL" id="SON54035.1"/>
    </source>
</evidence>
<name>A0A2C9D3I7_9HYPH</name>
<dbReference type="InterPro" id="IPR029045">
    <property type="entry name" value="ClpP/crotonase-like_dom_sf"/>
</dbReference>
<keyword evidence="2" id="KW-1185">Reference proteome</keyword>